<dbReference type="Pfam" id="PF13398">
    <property type="entry name" value="Peptidase_M50B"/>
    <property type="match status" value="1"/>
</dbReference>
<protein>
    <submittedName>
        <fullName evidence="2">Uncharacterized protein</fullName>
    </submittedName>
</protein>
<feature type="transmembrane region" description="Helical" evidence="1">
    <location>
        <begin position="106"/>
        <end position="123"/>
    </location>
</feature>
<dbReference type="Proteomes" id="UP000192343">
    <property type="component" value="Unassembled WGS sequence"/>
</dbReference>
<organism evidence="2 3">
    <name type="scientific">Marispirochaeta aestuarii</name>
    <dbReference type="NCBI Taxonomy" id="1963862"/>
    <lineage>
        <taxon>Bacteria</taxon>
        <taxon>Pseudomonadati</taxon>
        <taxon>Spirochaetota</taxon>
        <taxon>Spirochaetia</taxon>
        <taxon>Spirochaetales</taxon>
        <taxon>Spirochaetaceae</taxon>
        <taxon>Marispirochaeta</taxon>
    </lineage>
</organism>
<dbReference type="RefSeq" id="WP_083048070.1">
    <property type="nucleotide sequence ID" value="NZ_CAXXQO010000003.1"/>
</dbReference>
<gene>
    <name evidence="2" type="ORF">B4O97_02715</name>
</gene>
<dbReference type="PANTHER" id="PTHR33979">
    <property type="entry name" value="OS02G0221600 PROTEIN"/>
    <property type="match status" value="1"/>
</dbReference>
<name>A0A1Y1S2B6_9SPIO</name>
<keyword evidence="1" id="KW-0472">Membrane</keyword>
<feature type="transmembrane region" description="Helical" evidence="1">
    <location>
        <begin position="190"/>
        <end position="217"/>
    </location>
</feature>
<accession>A0A1Y1S2B6</accession>
<comment type="caution">
    <text evidence="2">The sequence shown here is derived from an EMBL/GenBank/DDBJ whole genome shotgun (WGS) entry which is preliminary data.</text>
</comment>
<proteinExistence type="predicted"/>
<keyword evidence="1" id="KW-0812">Transmembrane</keyword>
<feature type="transmembrane region" description="Helical" evidence="1">
    <location>
        <begin position="129"/>
        <end position="146"/>
    </location>
</feature>
<evidence type="ECO:0000313" key="2">
    <source>
        <dbReference type="EMBL" id="ORC37927.1"/>
    </source>
</evidence>
<reference evidence="2 3" key="1">
    <citation type="submission" date="2017-03" db="EMBL/GenBank/DDBJ databases">
        <title>Draft Genome sequence of Marispirochaeta sp. strain JC444.</title>
        <authorList>
            <person name="Shivani Y."/>
            <person name="Subhash Y."/>
            <person name="Sasikala C."/>
            <person name="Ramana C."/>
        </authorList>
    </citation>
    <scope>NUCLEOTIDE SEQUENCE [LARGE SCALE GENOMIC DNA]</scope>
    <source>
        <strain evidence="2 3">JC444</strain>
    </source>
</reference>
<sequence length="236" mass="25527">MRRSGFTLIHFLLLILLTGAIWLFWEFPALLPIRIIADLLYDSGRALSVVISGGRIDSVSAGLESGFTIAVSGGAEGLTVIAGYAGAMVLGFLLLLTSTVFRFDKLVTMLLGVGLVILSLVFASVGLTMVYAVIFGIALFLIGFLLPGILNDLVLKLFGMLGIFYVLFDIRGDLINPSGHISDATRMAGYLFGTPVLWTLLWAAAGLIVFLLIVRLVSGKSSRSERRGGRYSRRDY</sequence>
<feature type="transmembrane region" description="Helical" evidence="1">
    <location>
        <begin position="153"/>
        <end position="170"/>
    </location>
</feature>
<dbReference type="EMBL" id="MWQY01000002">
    <property type="protein sequence ID" value="ORC37927.1"/>
    <property type="molecule type" value="Genomic_DNA"/>
</dbReference>
<dbReference type="PANTHER" id="PTHR33979:SF2">
    <property type="entry name" value="PEPTIDASE M50B-LIKE-DOMAIN-CONTAINING PROTEIN"/>
    <property type="match status" value="1"/>
</dbReference>
<keyword evidence="1" id="KW-1133">Transmembrane helix</keyword>
<evidence type="ECO:0000313" key="3">
    <source>
        <dbReference type="Proteomes" id="UP000192343"/>
    </source>
</evidence>
<feature type="transmembrane region" description="Helical" evidence="1">
    <location>
        <begin position="7"/>
        <end position="25"/>
    </location>
</feature>
<feature type="transmembrane region" description="Helical" evidence="1">
    <location>
        <begin position="81"/>
        <end position="101"/>
    </location>
</feature>
<dbReference type="AlphaFoldDB" id="A0A1Y1S2B6"/>
<dbReference type="InterPro" id="IPR049500">
    <property type="entry name" value="Peptidase_M50B-like"/>
</dbReference>
<evidence type="ECO:0000256" key="1">
    <source>
        <dbReference type="SAM" id="Phobius"/>
    </source>
</evidence>
<keyword evidence="3" id="KW-1185">Reference proteome</keyword>
<dbReference type="STRING" id="1963862.B4O97_02715"/>
<dbReference type="OrthoDB" id="7425566at2"/>